<dbReference type="InterPro" id="IPR000933">
    <property type="entry name" value="Glyco_hydro_29"/>
</dbReference>
<dbReference type="InterPro" id="IPR017853">
    <property type="entry name" value="GH"/>
</dbReference>
<evidence type="ECO:0000259" key="8">
    <source>
        <dbReference type="Pfam" id="PF01120"/>
    </source>
</evidence>
<dbReference type="SMART" id="SM00812">
    <property type="entry name" value="Alpha_L_fucos"/>
    <property type="match status" value="1"/>
</dbReference>
<dbReference type="AlphaFoldDB" id="A0A815Q4S5"/>
<feature type="chain" id="PRO_5032977668" description="alpha-L-fucosidase" evidence="7">
    <location>
        <begin position="18"/>
        <end position="466"/>
    </location>
</feature>
<dbReference type="GO" id="GO:0004560">
    <property type="term" value="F:alpha-L-fucosidase activity"/>
    <property type="evidence" value="ECO:0007669"/>
    <property type="project" value="UniProtKB-EC"/>
</dbReference>
<dbReference type="GO" id="GO:0005764">
    <property type="term" value="C:lysosome"/>
    <property type="evidence" value="ECO:0007669"/>
    <property type="project" value="TreeGrafter"/>
</dbReference>
<dbReference type="InterPro" id="IPR057739">
    <property type="entry name" value="Glyco_hydro_29_N"/>
</dbReference>
<gene>
    <name evidence="9" type="ORF">VCS650_LOCUS39891</name>
</gene>
<evidence type="ECO:0000256" key="2">
    <source>
        <dbReference type="ARBA" id="ARBA00012662"/>
    </source>
</evidence>
<comment type="caution">
    <text evidence="9">The sequence shown here is derived from an EMBL/GenBank/DDBJ whole genome shotgun (WGS) entry which is preliminary data.</text>
</comment>
<proteinExistence type="inferred from homology"/>
<feature type="signal peptide" evidence="7">
    <location>
        <begin position="1"/>
        <end position="17"/>
    </location>
</feature>
<dbReference type="GO" id="GO:0006004">
    <property type="term" value="P:fucose metabolic process"/>
    <property type="evidence" value="ECO:0007669"/>
    <property type="project" value="TreeGrafter"/>
</dbReference>
<feature type="domain" description="Glycoside hydrolase family 29 N-terminal" evidence="8">
    <location>
        <begin position="77"/>
        <end position="353"/>
    </location>
</feature>
<dbReference type="PANTHER" id="PTHR10030:SF37">
    <property type="entry name" value="ALPHA-L-FUCOSIDASE-RELATED"/>
    <property type="match status" value="1"/>
</dbReference>
<dbReference type="EC" id="3.2.1.51" evidence="2"/>
<name>A0A815Q4S5_9BILA</name>
<feature type="region of interest" description="Disordered" evidence="6">
    <location>
        <begin position="262"/>
        <end position="281"/>
    </location>
</feature>
<accession>A0A815Q4S5</accession>
<dbReference type="Gene3D" id="2.60.120.260">
    <property type="entry name" value="Galactose-binding domain-like"/>
    <property type="match status" value="1"/>
</dbReference>
<evidence type="ECO:0000256" key="1">
    <source>
        <dbReference type="ARBA" id="ARBA00007951"/>
    </source>
</evidence>
<keyword evidence="3 7" id="KW-0732">Signal</keyword>
<evidence type="ECO:0000256" key="3">
    <source>
        <dbReference type="ARBA" id="ARBA00022729"/>
    </source>
</evidence>
<comment type="similarity">
    <text evidence="1">Belongs to the glycosyl hydrolase 29 family.</text>
</comment>
<dbReference type="OrthoDB" id="6039950at2759"/>
<evidence type="ECO:0000256" key="7">
    <source>
        <dbReference type="SAM" id="SignalP"/>
    </source>
</evidence>
<keyword evidence="5" id="KW-0326">Glycosidase</keyword>
<dbReference type="Proteomes" id="UP000663891">
    <property type="component" value="Unassembled WGS sequence"/>
</dbReference>
<dbReference type="PANTHER" id="PTHR10030">
    <property type="entry name" value="ALPHA-L-FUCOSIDASE"/>
    <property type="match status" value="1"/>
</dbReference>
<sequence length="466" mass="52157">MNFCIVILVLFAVRTDGRLSSYQRYRISSLTGERIALPTPNQLEWQAQELGVLIHFNMATYIENHDACPQGLVPPTSRFNPYLLSTDNWVQTIIDFGAKYAVLVAKHNCGFLLSPTNVTFPLNLSSKIVPYNYTVDYSPVKGVNILDEFVKSCNKQKIRTGFYYSTVTNNYLNVRQGYVQNDTLKEGQLNITQQTYSNIVLSHLRELWTNYGNLEEICLAPGIQDAIAKMLLELQPHANVFGGIGITANSIRWIGNEHGHAPDPTWSTGTSADGGDPDSPTFCPAECDTTLQVLDRWFWGPHVLLRSLQDLIDVYHRTVGRNCLLMLDLTPDRSGIIPPAYANRYKEFGDFIRSCYGTSVRPTFLNSSADFLTYTLVFKAPVSVDRSVIQEDQTRGQVIRAYTVTALLAISKDQNEWIEVATGTSIGNKKIDLWAKGTLLVLAVKLNITKTIDVPVLKSFTVHLCA</sequence>
<evidence type="ECO:0000313" key="9">
    <source>
        <dbReference type="EMBL" id="CAF1458278.1"/>
    </source>
</evidence>
<organism evidence="9 10">
    <name type="scientific">Adineta steineri</name>
    <dbReference type="NCBI Taxonomy" id="433720"/>
    <lineage>
        <taxon>Eukaryota</taxon>
        <taxon>Metazoa</taxon>
        <taxon>Spiralia</taxon>
        <taxon>Gnathifera</taxon>
        <taxon>Rotifera</taxon>
        <taxon>Eurotatoria</taxon>
        <taxon>Bdelloidea</taxon>
        <taxon>Adinetida</taxon>
        <taxon>Adinetidae</taxon>
        <taxon>Adineta</taxon>
    </lineage>
</organism>
<dbReference type="EMBL" id="CAJNON010001387">
    <property type="protein sequence ID" value="CAF1458278.1"/>
    <property type="molecule type" value="Genomic_DNA"/>
</dbReference>
<evidence type="ECO:0000313" key="10">
    <source>
        <dbReference type="Proteomes" id="UP000663891"/>
    </source>
</evidence>
<dbReference type="Gene3D" id="3.20.20.80">
    <property type="entry name" value="Glycosidases"/>
    <property type="match status" value="1"/>
</dbReference>
<dbReference type="GO" id="GO:0016139">
    <property type="term" value="P:glycoside catabolic process"/>
    <property type="evidence" value="ECO:0007669"/>
    <property type="project" value="TreeGrafter"/>
</dbReference>
<dbReference type="SUPFAM" id="SSF51445">
    <property type="entry name" value="(Trans)glycosidases"/>
    <property type="match status" value="1"/>
</dbReference>
<evidence type="ECO:0000256" key="5">
    <source>
        <dbReference type="ARBA" id="ARBA00023295"/>
    </source>
</evidence>
<keyword evidence="4" id="KW-0378">Hydrolase</keyword>
<reference evidence="9" key="1">
    <citation type="submission" date="2021-02" db="EMBL/GenBank/DDBJ databases">
        <authorList>
            <person name="Nowell W R."/>
        </authorList>
    </citation>
    <scope>NUCLEOTIDE SEQUENCE</scope>
</reference>
<evidence type="ECO:0000256" key="6">
    <source>
        <dbReference type="SAM" id="MobiDB-lite"/>
    </source>
</evidence>
<evidence type="ECO:0000256" key="4">
    <source>
        <dbReference type="ARBA" id="ARBA00022801"/>
    </source>
</evidence>
<dbReference type="Pfam" id="PF01120">
    <property type="entry name" value="Alpha_L_fucos"/>
    <property type="match status" value="1"/>
</dbReference>
<protein>
    <recommendedName>
        <fullName evidence="2">alpha-L-fucosidase</fullName>
        <ecNumber evidence="2">3.2.1.51</ecNumber>
    </recommendedName>
</protein>